<dbReference type="EMBL" id="ABJL02000008">
    <property type="protein sequence ID" value="EDV04057.1"/>
    <property type="molecule type" value="Genomic_DNA"/>
</dbReference>
<dbReference type="Proteomes" id="UP000004596">
    <property type="component" value="Unassembled WGS sequence"/>
</dbReference>
<protein>
    <recommendedName>
        <fullName evidence="3">Gp5/Type VI secretion system Vgr protein OB-fold domain-containing protein</fullName>
    </recommendedName>
</protein>
<reference evidence="1 2" key="1">
    <citation type="submission" date="2008-04" db="EMBL/GenBank/DDBJ databases">
        <title>Draft genome sequence of Bacteroides intestinalis (DSM 17393).</title>
        <authorList>
            <person name="Sudarsanam P."/>
            <person name="Ley R."/>
            <person name="Guruge J."/>
            <person name="Turnbaugh P.J."/>
            <person name="Mahowald M."/>
            <person name="Liep D."/>
            <person name="Gordon J."/>
        </authorList>
    </citation>
    <scope>NUCLEOTIDE SEQUENCE [LARGE SCALE GENOMIC DNA]</scope>
    <source>
        <strain evidence="1 2">DSM 17393</strain>
    </source>
</reference>
<organism evidence="1 2">
    <name type="scientific">Bacteroides intestinalis DSM 17393</name>
    <dbReference type="NCBI Taxonomy" id="471870"/>
    <lineage>
        <taxon>Bacteria</taxon>
        <taxon>Pseudomonadati</taxon>
        <taxon>Bacteroidota</taxon>
        <taxon>Bacteroidia</taxon>
        <taxon>Bacteroidales</taxon>
        <taxon>Bacteroidaceae</taxon>
        <taxon>Bacteroides</taxon>
    </lineage>
</organism>
<sequence length="160" mass="17331">MNEDPGHPIILGGVYGERHKPPYEYEAKNNTKAIVTREKMRIEFNEEKKMVKISTPGKNTVEISDDDKHIKLTDQNKNEIVMNSSGISFSSAKDITLKAKGAITMDATSKFSATAKQDVSLEGLNVNMQAKVSAAVKGNAKAELSASGQTTVKGGMVMIN</sequence>
<accession>B3CIK0</accession>
<comment type="caution">
    <text evidence="1">The sequence shown here is derived from an EMBL/GenBank/DDBJ whole genome shotgun (WGS) entry which is preliminary data.</text>
</comment>
<evidence type="ECO:0008006" key="3">
    <source>
        <dbReference type="Google" id="ProtNLM"/>
    </source>
</evidence>
<dbReference type="eggNOG" id="COG3501">
    <property type="taxonomic scope" value="Bacteria"/>
</dbReference>
<proteinExistence type="predicted"/>
<evidence type="ECO:0000313" key="2">
    <source>
        <dbReference type="Proteomes" id="UP000004596"/>
    </source>
</evidence>
<dbReference type="AlphaFoldDB" id="B3CIK0"/>
<dbReference type="STRING" id="471870.BACINT_03184"/>
<reference evidence="1 2" key="2">
    <citation type="submission" date="2008-04" db="EMBL/GenBank/DDBJ databases">
        <authorList>
            <person name="Fulton L."/>
            <person name="Clifton S."/>
            <person name="Fulton B."/>
            <person name="Xu J."/>
            <person name="Minx P."/>
            <person name="Pepin K.H."/>
            <person name="Johnson M."/>
            <person name="Thiruvilangam P."/>
            <person name="Bhonagiri V."/>
            <person name="Nash W.E."/>
            <person name="Mardis E.R."/>
            <person name="Wilson R.K."/>
        </authorList>
    </citation>
    <scope>NUCLEOTIDE SEQUENCE [LARGE SCALE GENOMIC DNA]</scope>
    <source>
        <strain evidence="1 2">DSM 17393</strain>
    </source>
</reference>
<dbReference type="SUPFAM" id="SSF69349">
    <property type="entry name" value="Phage fibre proteins"/>
    <property type="match status" value="1"/>
</dbReference>
<gene>
    <name evidence="1" type="ORF">BACINT_03184</name>
</gene>
<evidence type="ECO:0000313" key="1">
    <source>
        <dbReference type="EMBL" id="EDV04057.1"/>
    </source>
</evidence>
<name>B3CIK0_9BACE</name>